<feature type="domain" description="Carbohydrate kinase FGGY N-terminal" evidence="14">
    <location>
        <begin position="11"/>
        <end position="262"/>
    </location>
</feature>
<keyword evidence="6 12" id="KW-0418">Kinase</keyword>
<dbReference type="AlphaFoldDB" id="A0A899G2W5"/>
<dbReference type="InterPro" id="IPR018483">
    <property type="entry name" value="Carb_kinase_FGGY_CS"/>
</dbReference>
<dbReference type="NCBIfam" id="TIGR01311">
    <property type="entry name" value="glycerol_kin"/>
    <property type="match status" value="1"/>
</dbReference>
<evidence type="ECO:0000256" key="5">
    <source>
        <dbReference type="ARBA" id="ARBA00022741"/>
    </source>
</evidence>
<dbReference type="InterPro" id="IPR043129">
    <property type="entry name" value="ATPase_NBD"/>
</dbReference>
<dbReference type="Pfam" id="PF00370">
    <property type="entry name" value="FGGY_N"/>
    <property type="match status" value="1"/>
</dbReference>
<evidence type="ECO:0000256" key="12">
    <source>
        <dbReference type="RuleBase" id="RU003733"/>
    </source>
</evidence>
<keyword evidence="8" id="KW-0067">ATP-binding</keyword>
<dbReference type="Pfam" id="PF02782">
    <property type="entry name" value="FGGY_C"/>
    <property type="match status" value="1"/>
</dbReference>
<dbReference type="InterPro" id="IPR005999">
    <property type="entry name" value="Glycerol_kin"/>
</dbReference>
<evidence type="ECO:0000256" key="9">
    <source>
        <dbReference type="ARBA" id="ARBA00043149"/>
    </source>
</evidence>
<evidence type="ECO:0000256" key="3">
    <source>
        <dbReference type="ARBA" id="ARBA00012099"/>
    </source>
</evidence>
<dbReference type="GO" id="GO:0005524">
    <property type="term" value="F:ATP binding"/>
    <property type="evidence" value="ECO:0007669"/>
    <property type="project" value="UniProtKB-KW"/>
</dbReference>
<dbReference type="FunFam" id="3.30.420.40:FF:000108">
    <property type="entry name" value="Glycerol kinase, glycosomal"/>
    <property type="match status" value="1"/>
</dbReference>
<evidence type="ECO:0000256" key="10">
    <source>
        <dbReference type="ARBA" id="ARBA00052101"/>
    </source>
</evidence>
<evidence type="ECO:0000256" key="8">
    <source>
        <dbReference type="ARBA" id="ARBA00022840"/>
    </source>
</evidence>
<dbReference type="CDD" id="cd07792">
    <property type="entry name" value="ASKHA_NBD_FGGY_GK1-3-like"/>
    <property type="match status" value="1"/>
</dbReference>
<evidence type="ECO:0000256" key="13">
    <source>
        <dbReference type="SAM" id="Phobius"/>
    </source>
</evidence>
<comment type="pathway">
    <text evidence="1">Polyol metabolism; glycerol degradation via glycerol kinase pathway; sn-glycerol 3-phosphate from glycerol: step 1/1.</text>
</comment>
<dbReference type="InterPro" id="IPR018485">
    <property type="entry name" value="FGGY_C"/>
</dbReference>
<dbReference type="InterPro" id="IPR042018">
    <property type="entry name" value="GK1-3_metazoan-type"/>
</dbReference>
<evidence type="ECO:0000313" key="17">
    <source>
        <dbReference type="Proteomes" id="UP000663699"/>
    </source>
</evidence>
<evidence type="ECO:0000256" key="4">
    <source>
        <dbReference type="ARBA" id="ARBA00022679"/>
    </source>
</evidence>
<dbReference type="GO" id="GO:0019563">
    <property type="term" value="P:glycerol catabolic process"/>
    <property type="evidence" value="ECO:0007669"/>
    <property type="project" value="UniProtKB-UniPathway"/>
</dbReference>
<evidence type="ECO:0000256" key="2">
    <source>
        <dbReference type="ARBA" id="ARBA00009156"/>
    </source>
</evidence>
<gene>
    <name evidence="16" type="ORF">MERGE_001372</name>
</gene>
<dbReference type="FunFam" id="3.30.420.40:FF:000177">
    <property type="entry name" value="Glycerol kinase"/>
    <property type="match status" value="1"/>
</dbReference>
<dbReference type="Proteomes" id="UP000663699">
    <property type="component" value="Chromosome 16"/>
</dbReference>
<accession>A0A899G2W5</accession>
<evidence type="ECO:0000256" key="7">
    <source>
        <dbReference type="ARBA" id="ARBA00022798"/>
    </source>
</evidence>
<keyword evidence="4 12" id="KW-0808">Transferase</keyword>
<protein>
    <recommendedName>
        <fullName evidence="11">Probable glycerol kinase</fullName>
        <ecNumber evidence="3">2.7.1.30</ecNumber>
    </recommendedName>
    <alternativeName>
        <fullName evidence="9">ATP:glycerol 3-phosphotransferase</fullName>
    </alternativeName>
</protein>
<feature type="transmembrane region" description="Helical" evidence="13">
    <location>
        <begin position="278"/>
        <end position="296"/>
    </location>
</feature>
<dbReference type="GO" id="GO:0005739">
    <property type="term" value="C:mitochondrion"/>
    <property type="evidence" value="ECO:0007669"/>
    <property type="project" value="TreeGrafter"/>
</dbReference>
<dbReference type="UniPathway" id="UPA00618">
    <property type="reaction ID" value="UER00672"/>
</dbReference>
<keyword evidence="13" id="KW-1133">Transmembrane helix</keyword>
<dbReference type="OrthoDB" id="5422795at2759"/>
<organism evidence="16 17">
    <name type="scientific">Pneumocystis wakefieldiae</name>
    <dbReference type="NCBI Taxonomy" id="38082"/>
    <lineage>
        <taxon>Eukaryota</taxon>
        <taxon>Fungi</taxon>
        <taxon>Dikarya</taxon>
        <taxon>Ascomycota</taxon>
        <taxon>Taphrinomycotina</taxon>
        <taxon>Pneumocystomycetes</taxon>
        <taxon>Pneumocystaceae</taxon>
        <taxon>Pneumocystis</taxon>
    </lineage>
</organism>
<dbReference type="PROSITE" id="PS00933">
    <property type="entry name" value="FGGY_KINASES_1"/>
    <property type="match status" value="1"/>
</dbReference>
<dbReference type="PANTHER" id="PTHR10196:SF69">
    <property type="entry name" value="GLYCEROL KINASE"/>
    <property type="match status" value="1"/>
</dbReference>
<dbReference type="InterPro" id="IPR000577">
    <property type="entry name" value="Carb_kinase_FGGY"/>
</dbReference>
<dbReference type="InterPro" id="IPR018484">
    <property type="entry name" value="FGGY_N"/>
</dbReference>
<dbReference type="SUPFAM" id="SSF53067">
    <property type="entry name" value="Actin-like ATPase domain"/>
    <property type="match status" value="2"/>
</dbReference>
<dbReference type="PROSITE" id="PS00445">
    <property type="entry name" value="FGGY_KINASES_2"/>
    <property type="match status" value="1"/>
</dbReference>
<evidence type="ECO:0000259" key="15">
    <source>
        <dbReference type="Pfam" id="PF02782"/>
    </source>
</evidence>
<dbReference type="GO" id="GO:0046167">
    <property type="term" value="P:glycerol-3-phosphate biosynthetic process"/>
    <property type="evidence" value="ECO:0007669"/>
    <property type="project" value="TreeGrafter"/>
</dbReference>
<dbReference type="NCBIfam" id="NF000756">
    <property type="entry name" value="PRK00047.1"/>
    <property type="match status" value="1"/>
</dbReference>
<dbReference type="GO" id="GO:0004370">
    <property type="term" value="F:glycerol kinase activity"/>
    <property type="evidence" value="ECO:0007669"/>
    <property type="project" value="UniProtKB-EC"/>
</dbReference>
<keyword evidence="17" id="KW-1185">Reference proteome</keyword>
<dbReference type="GO" id="GO:0006641">
    <property type="term" value="P:triglyceride metabolic process"/>
    <property type="evidence" value="ECO:0007669"/>
    <property type="project" value="TreeGrafter"/>
</dbReference>
<keyword evidence="5" id="KW-0547">Nucleotide-binding</keyword>
<dbReference type="EMBL" id="CP054547">
    <property type="protein sequence ID" value="QSL66985.1"/>
    <property type="molecule type" value="Genomic_DNA"/>
</dbReference>
<dbReference type="Gene3D" id="3.30.420.40">
    <property type="match status" value="2"/>
</dbReference>
<comment type="catalytic activity">
    <reaction evidence="10">
        <text>glycerol + ATP = sn-glycerol 3-phosphate + ADP + H(+)</text>
        <dbReference type="Rhea" id="RHEA:21644"/>
        <dbReference type="ChEBI" id="CHEBI:15378"/>
        <dbReference type="ChEBI" id="CHEBI:17754"/>
        <dbReference type="ChEBI" id="CHEBI:30616"/>
        <dbReference type="ChEBI" id="CHEBI:57597"/>
        <dbReference type="ChEBI" id="CHEBI:456216"/>
        <dbReference type="EC" id="2.7.1.30"/>
    </reaction>
</comment>
<sequence>MSLNTKMLSEYIGAIDQGTTSTRFFIFDKNGSIVSHYQHEFNQIYPQPGWIEHDPVEIFESVEICIRKTVEDFVKKNKSVRQIKCVGIANQRETIVVWDKVTGNPLYNAIVWSDTRTFDVVRELKQKEGASEIHEKCGLPISTYFSAVKLRWLLDNVPSVREVYDNGKLAFGTIDSWLIYKLTGGIDGGIHITDATNGSRTMLLNIRTLEYDESLINFFGLGKLQLPEIRSSSEIYGEITSGPLCGTPLSGCLGDQSAALVGHLAFTPGSAKNTYGTGYVLLLLLLLIVFSCFLLYNTGETPVISGKGLLTTVGYFFKGQKPVYALEGSIAVAGAAIKWFRDQMGIITEASQIDEMAASVEDTAGVVFVTAFSGLFAPYWRDDARGTILGITSYTTREHIARSILEAICFQTKAILDVMNKDSGSPLKCLNADGGITNSDICMQIQSDIVGIDVNRPQMREVTALGSAIAAGLAVGVWKNVEELQTLNSDNTSVFSPKISEDKRNDMFRLWEKAVKKSLDWVTGKFEQCL</sequence>
<dbReference type="PIRSF" id="PIRSF000538">
    <property type="entry name" value="GlpK"/>
    <property type="match status" value="1"/>
</dbReference>
<keyword evidence="13" id="KW-0812">Transmembrane</keyword>
<evidence type="ECO:0000256" key="1">
    <source>
        <dbReference type="ARBA" id="ARBA00005190"/>
    </source>
</evidence>
<feature type="domain" description="Carbohydrate kinase FGGY C-terminal" evidence="15">
    <location>
        <begin position="291"/>
        <end position="474"/>
    </location>
</feature>
<name>A0A899G2W5_9ASCO</name>
<keyword evidence="7" id="KW-0319">Glycerol metabolism</keyword>
<keyword evidence="13" id="KW-0472">Membrane</keyword>
<comment type="similarity">
    <text evidence="2 12">Belongs to the FGGY kinase family.</text>
</comment>
<evidence type="ECO:0000259" key="14">
    <source>
        <dbReference type="Pfam" id="PF00370"/>
    </source>
</evidence>
<proteinExistence type="inferred from homology"/>
<dbReference type="EC" id="2.7.1.30" evidence="3"/>
<evidence type="ECO:0000313" key="16">
    <source>
        <dbReference type="EMBL" id="QSL66985.1"/>
    </source>
</evidence>
<evidence type="ECO:0000256" key="11">
    <source>
        <dbReference type="ARBA" id="ARBA00071571"/>
    </source>
</evidence>
<dbReference type="PANTHER" id="PTHR10196">
    <property type="entry name" value="SUGAR KINASE"/>
    <property type="match status" value="1"/>
</dbReference>
<reference evidence="16" key="1">
    <citation type="submission" date="2020-06" db="EMBL/GenBank/DDBJ databases">
        <title>Genomes of multiple members of Pneumocystis genus reveal paths to human pathogen Pneumocystis jirovecii.</title>
        <authorList>
            <person name="Cisse O.H."/>
            <person name="Ma L."/>
            <person name="Dekker J."/>
            <person name="Khil P."/>
            <person name="Jo J."/>
            <person name="Brenchley J."/>
            <person name="Blair R."/>
            <person name="Pahar B."/>
            <person name="Chabe M."/>
            <person name="Van Rompay K.A."/>
            <person name="Keesler R."/>
            <person name="Sukura A."/>
            <person name="Hirsch V."/>
            <person name="Kutty G."/>
            <person name="Liu Y."/>
            <person name="Peng L."/>
            <person name="Chen J."/>
            <person name="Song J."/>
            <person name="Weissenbacher-Lang C."/>
            <person name="Xu J."/>
            <person name="Upham N.S."/>
            <person name="Stajich J.E."/>
            <person name="Cuomo C.A."/>
            <person name="Cushion M.T."/>
            <person name="Kovacs J.A."/>
        </authorList>
    </citation>
    <scope>NUCLEOTIDE SEQUENCE</scope>
    <source>
        <strain evidence="16">2A</strain>
    </source>
</reference>
<evidence type="ECO:0000256" key="6">
    <source>
        <dbReference type="ARBA" id="ARBA00022777"/>
    </source>
</evidence>